<accession>A0A930YGD3</accession>
<protein>
    <submittedName>
        <fullName evidence="1">Amidinotransferase</fullName>
    </submittedName>
</protein>
<dbReference type="PANTHER" id="PTHR47271">
    <property type="entry name" value="ARGININE DEIMINASE"/>
    <property type="match status" value="1"/>
</dbReference>
<dbReference type="GO" id="GO:0016990">
    <property type="term" value="F:arginine deiminase activity"/>
    <property type="evidence" value="ECO:0007669"/>
    <property type="project" value="TreeGrafter"/>
</dbReference>
<dbReference type="PANTHER" id="PTHR47271:SF2">
    <property type="entry name" value="ARGININE DEIMINASE"/>
    <property type="match status" value="1"/>
</dbReference>
<gene>
    <name evidence="1" type="ORF">ISU07_01735</name>
</gene>
<sequence>MDTVSDNFRSRGHPCATLWFVRLSDNHVEVFLVELSWGRRYVMVRPDHFRVDYQINPFMDLSQQPDPALTREQWDGLVAAMRAAGAGVEVIEQRGDAPDMVYAMNLGFVVERPEGPLVSSSAGHAVMSHMRYAERRMETSTAAAWFAGRGFSVSYVGREGIGAHLEAGDAFAWGDALVVGYGPRTDELGLKALATELSVRVRGLRITHPGMYHLDLAFCPLDDRRAIVCPSAFDEESAAALLALVPEPLVITEEEALTTFAANSIVVGSTVLMPATADGSNARIVARLEEWGFTVAQLDLSQFHLGGGSIRCLTNPIDVRLGRDLPLLPSGEVVLPRQ</sequence>
<dbReference type="Proteomes" id="UP000640489">
    <property type="component" value="Unassembled WGS sequence"/>
</dbReference>
<dbReference type="SUPFAM" id="SSF55909">
    <property type="entry name" value="Pentein"/>
    <property type="match status" value="1"/>
</dbReference>
<dbReference type="Pfam" id="PF19420">
    <property type="entry name" value="DDAH_eukar"/>
    <property type="match status" value="1"/>
</dbReference>
<dbReference type="AlphaFoldDB" id="A0A930YGD3"/>
<dbReference type="GO" id="GO:0019546">
    <property type="term" value="P:L-arginine deiminase pathway"/>
    <property type="evidence" value="ECO:0007669"/>
    <property type="project" value="TreeGrafter"/>
</dbReference>
<comment type="caution">
    <text evidence="1">The sequence shown here is derived from an EMBL/GenBank/DDBJ whole genome shotgun (WGS) entry which is preliminary data.</text>
</comment>
<evidence type="ECO:0000313" key="2">
    <source>
        <dbReference type="Proteomes" id="UP000640489"/>
    </source>
</evidence>
<evidence type="ECO:0000313" key="1">
    <source>
        <dbReference type="EMBL" id="MBF4761834.1"/>
    </source>
</evidence>
<reference evidence="1" key="1">
    <citation type="submission" date="2020-11" db="EMBL/GenBank/DDBJ databases">
        <title>Nocardioides sp. nov., isolated from Soil of Cynanchum wilfordii Hemsley rhizosphere.</title>
        <authorList>
            <person name="Lee J.-S."/>
            <person name="Suh M.K."/>
            <person name="Kim J.-S."/>
        </authorList>
    </citation>
    <scope>NUCLEOTIDE SEQUENCE</scope>
    <source>
        <strain evidence="1">KCTC 19275</strain>
    </source>
</reference>
<name>A0A930YGD3_9ACTN</name>
<organism evidence="1 2">
    <name type="scientific">Nocardioides islandensis</name>
    <dbReference type="NCBI Taxonomy" id="433663"/>
    <lineage>
        <taxon>Bacteria</taxon>
        <taxon>Bacillati</taxon>
        <taxon>Actinomycetota</taxon>
        <taxon>Actinomycetes</taxon>
        <taxon>Propionibacteriales</taxon>
        <taxon>Nocardioidaceae</taxon>
        <taxon>Nocardioides</taxon>
    </lineage>
</organism>
<dbReference type="Gene3D" id="3.75.10.10">
    <property type="entry name" value="L-arginine/glycine Amidinotransferase, Chain A"/>
    <property type="match status" value="1"/>
</dbReference>
<keyword evidence="2" id="KW-1185">Reference proteome</keyword>
<dbReference type="EMBL" id="JADKPN010000001">
    <property type="protein sequence ID" value="MBF4761834.1"/>
    <property type="molecule type" value="Genomic_DNA"/>
</dbReference>
<proteinExistence type="predicted"/>